<dbReference type="Pfam" id="PF02845">
    <property type="entry name" value="CUE"/>
    <property type="match status" value="1"/>
</dbReference>
<dbReference type="PANTHER" id="PTHR21494">
    <property type="entry name" value="ACTIVATING SIGNAL COINTEGRATOR 1 COMPLEX SUBUNIT 2 ASC-1 COMPLEX SUBUNIT P100"/>
    <property type="match status" value="1"/>
</dbReference>
<dbReference type="HOGENOM" id="CLU_533350_0_0_1"/>
<evidence type="ECO:0000313" key="4">
    <source>
        <dbReference type="Proteomes" id="UP000030755"/>
    </source>
</evidence>
<dbReference type="InterPro" id="IPR052586">
    <property type="entry name" value="ASCC2"/>
</dbReference>
<keyword evidence="4" id="KW-1185">Reference proteome</keyword>
<dbReference type="InterPro" id="IPR041800">
    <property type="entry name" value="ASCC2_CUE"/>
</dbReference>
<feature type="compositionally biased region" description="Basic and acidic residues" evidence="1">
    <location>
        <begin position="456"/>
        <end position="477"/>
    </location>
</feature>
<dbReference type="PANTHER" id="PTHR21494:SF0">
    <property type="entry name" value="ACTIVATING SIGNAL COINTEGRATOR 1 COMPLEX SUBUNIT 2"/>
    <property type="match status" value="1"/>
</dbReference>
<dbReference type="STRING" id="988480.A0A075AT17"/>
<dbReference type="GO" id="GO:0043130">
    <property type="term" value="F:ubiquitin binding"/>
    <property type="evidence" value="ECO:0007669"/>
    <property type="project" value="InterPro"/>
</dbReference>
<organism evidence="3 4">
    <name type="scientific">Rozella allomycis (strain CSF55)</name>
    <dbReference type="NCBI Taxonomy" id="988480"/>
    <lineage>
        <taxon>Eukaryota</taxon>
        <taxon>Fungi</taxon>
        <taxon>Fungi incertae sedis</taxon>
        <taxon>Cryptomycota</taxon>
        <taxon>Cryptomycota incertae sedis</taxon>
        <taxon>Rozella</taxon>
    </lineage>
</organism>
<feature type="compositionally biased region" description="Basic residues" evidence="1">
    <location>
        <begin position="484"/>
        <end position="511"/>
    </location>
</feature>
<accession>A0A075AT17</accession>
<dbReference type="Gene3D" id="1.10.8.10">
    <property type="entry name" value="DNA helicase RuvA subunit, C-terminal domain"/>
    <property type="match status" value="1"/>
</dbReference>
<name>A0A075AT17_ROZAC</name>
<dbReference type="SMART" id="SM00546">
    <property type="entry name" value="CUE"/>
    <property type="match status" value="1"/>
</dbReference>
<proteinExistence type="predicted"/>
<dbReference type="CDD" id="cd14364">
    <property type="entry name" value="CUE_ASCC2"/>
    <property type="match status" value="1"/>
</dbReference>
<dbReference type="OrthoDB" id="5577209at2759"/>
<dbReference type="PROSITE" id="PS51140">
    <property type="entry name" value="CUE"/>
    <property type="match status" value="1"/>
</dbReference>
<protein>
    <recommendedName>
        <fullName evidence="2">CUE domain-containing protein</fullName>
    </recommendedName>
</protein>
<dbReference type="AlphaFoldDB" id="A0A075AT17"/>
<dbReference type="Proteomes" id="UP000030755">
    <property type="component" value="Unassembled WGS sequence"/>
</dbReference>
<sequence>MIDFIPVEEFLNEDWSQTYLELAINYVKTSDNIDEFLTEMNQKNSSNSLCIILDKAVYERVITDRISLLKTELLCDFLVWYVSPLMLDLDEAYDMDYLMALQEKALAQKDFIISKTVEGMSSKDQREYCLRLMVAILFLYQCEDINALEPFKLSNIIRIHHEGTMNEKLYCVCALNNKSCSESFVQWMNELCSEIEKTNYVAFKNAPLIVDLFALYSDLPEKLRKFYCSEDANKDMIDYFLNAATQVDLGSWKNVTCGIDEVENGFLEMNINEEAKTPVLNPAGDDLILMEKISEITEIFPDLGDGFVEKCLEAYNWNSSVVIDKLLTNTLDQHLDQLDRNLQRTLKMNHQKKEGLFGEIDDSVKHSVLKFAFEEEQNEQTDNDVNTHSFDEVEMKALAAYNANGNIFHRNFRKTKERENLKSQLGWTDEQIEGWATMLNRNPRKDDILQEAKIKQFSAERKTQKENKEENQTKETSNDGGGRGRGRGRGRGSSRGRRAQSFKKRNPYQFD</sequence>
<feature type="domain" description="CUE" evidence="2">
    <location>
        <begin position="288"/>
        <end position="331"/>
    </location>
</feature>
<dbReference type="SUPFAM" id="SSF46934">
    <property type="entry name" value="UBA-like"/>
    <property type="match status" value="1"/>
</dbReference>
<evidence type="ECO:0000313" key="3">
    <source>
        <dbReference type="EMBL" id="EPZ33408.1"/>
    </source>
</evidence>
<reference evidence="3 4" key="1">
    <citation type="journal article" date="2013" name="Curr. Biol.">
        <title>Shared signatures of parasitism and phylogenomics unite Cryptomycota and microsporidia.</title>
        <authorList>
            <person name="James T.Y."/>
            <person name="Pelin A."/>
            <person name="Bonen L."/>
            <person name="Ahrendt S."/>
            <person name="Sain D."/>
            <person name="Corradi N."/>
            <person name="Stajich J.E."/>
        </authorList>
    </citation>
    <scope>NUCLEOTIDE SEQUENCE [LARGE SCALE GENOMIC DNA]</scope>
    <source>
        <strain evidence="3 4">CSF55</strain>
    </source>
</reference>
<dbReference type="InterPro" id="IPR003892">
    <property type="entry name" value="CUE"/>
</dbReference>
<gene>
    <name evidence="3" type="ORF">O9G_003911</name>
</gene>
<dbReference type="InterPro" id="IPR009060">
    <property type="entry name" value="UBA-like_sf"/>
</dbReference>
<feature type="region of interest" description="Disordered" evidence="1">
    <location>
        <begin position="456"/>
        <end position="511"/>
    </location>
</feature>
<dbReference type="EMBL" id="KE561063">
    <property type="protein sequence ID" value="EPZ33408.1"/>
    <property type="molecule type" value="Genomic_DNA"/>
</dbReference>
<evidence type="ECO:0000256" key="1">
    <source>
        <dbReference type="SAM" id="MobiDB-lite"/>
    </source>
</evidence>
<evidence type="ECO:0000259" key="2">
    <source>
        <dbReference type="PROSITE" id="PS51140"/>
    </source>
</evidence>